<feature type="compositionally biased region" description="Basic and acidic residues" evidence="1">
    <location>
        <begin position="763"/>
        <end position="778"/>
    </location>
</feature>
<feature type="compositionally biased region" description="Basic and acidic residues" evidence="1">
    <location>
        <begin position="394"/>
        <end position="410"/>
    </location>
</feature>
<feature type="compositionally biased region" description="Polar residues" evidence="1">
    <location>
        <begin position="419"/>
        <end position="432"/>
    </location>
</feature>
<dbReference type="EMBL" id="JAFIWB010000027">
    <property type="protein sequence ID" value="MBN6104271.1"/>
    <property type="molecule type" value="Genomic_DNA"/>
</dbReference>
<protein>
    <recommendedName>
        <fullName evidence="4">Peptidoglycan-binding protein</fullName>
    </recommendedName>
</protein>
<organism evidence="2 3">
    <name type="scientific">Xanthomonas bonasiae</name>
    <dbReference type="NCBI Taxonomy" id="2810351"/>
    <lineage>
        <taxon>Bacteria</taxon>
        <taxon>Pseudomonadati</taxon>
        <taxon>Pseudomonadota</taxon>
        <taxon>Gammaproteobacteria</taxon>
        <taxon>Lysobacterales</taxon>
        <taxon>Lysobacteraceae</taxon>
        <taxon>Xanthomonas</taxon>
    </lineage>
</organism>
<dbReference type="RefSeq" id="WP_206230751.1">
    <property type="nucleotide sequence ID" value="NZ_JAFIWB010000027.1"/>
</dbReference>
<feature type="region of interest" description="Disordered" evidence="1">
    <location>
        <begin position="866"/>
        <end position="914"/>
    </location>
</feature>
<evidence type="ECO:0000256" key="1">
    <source>
        <dbReference type="SAM" id="MobiDB-lite"/>
    </source>
</evidence>
<name>A0ABS3B708_9XANT</name>
<reference evidence="2 3" key="1">
    <citation type="submission" date="2021-02" db="EMBL/GenBank/DDBJ databases">
        <title>Taxonomically Unique Crown Gall-Associated Xanthomonas Stains Have Deficiency in Virulence Repertories.</title>
        <authorList>
            <person name="Mafakheri H."/>
            <person name="Taghavi S.M."/>
            <person name="Dimkic I."/>
            <person name="Nemanja K."/>
            <person name="Osdaghi E."/>
        </authorList>
    </citation>
    <scope>NUCLEOTIDE SEQUENCE [LARGE SCALE GENOMIC DNA]</scope>
    <source>
        <strain evidence="2 3">FX4</strain>
    </source>
</reference>
<evidence type="ECO:0000313" key="2">
    <source>
        <dbReference type="EMBL" id="MBN6104271.1"/>
    </source>
</evidence>
<gene>
    <name evidence="2" type="ORF">JR064_19080</name>
</gene>
<feature type="compositionally biased region" description="Low complexity" evidence="1">
    <location>
        <begin position="780"/>
        <end position="791"/>
    </location>
</feature>
<feature type="compositionally biased region" description="Polar residues" evidence="1">
    <location>
        <begin position="893"/>
        <end position="904"/>
    </location>
</feature>
<keyword evidence="3" id="KW-1185">Reference proteome</keyword>
<comment type="caution">
    <text evidence="2">The sequence shown here is derived from an EMBL/GenBank/DDBJ whole genome shotgun (WGS) entry which is preliminary data.</text>
</comment>
<proteinExistence type="predicted"/>
<feature type="region of interest" description="Disordered" evidence="1">
    <location>
        <begin position="394"/>
        <end position="438"/>
    </location>
</feature>
<feature type="region of interest" description="Disordered" evidence="1">
    <location>
        <begin position="692"/>
        <end position="715"/>
    </location>
</feature>
<accession>A0ABS3B708</accession>
<sequence length="914" mass="95194">MSDDYSKQIEQIRKAQSLEEIQAIARQYPAKAIGEGGILYSRPVGDVSSEVIAKELASKTGEPIINNTPRAQFLGDKEALAAIKDAATRIFKGQGQGLDQAKLSTEDFLYGNPKAVAKSATSLEGSLWGEASNEFAGSLRGDIKVVATNANIERVFGKVELPAVLENPNVRTLGGQPVSELKALYAQGGADAVLPKVQAQFIEAVPKGIFVSPDNVGPKVTKVSLSQEAAATLGADAAKFPPATELANAGLTRAPTGFSAPTAAVGEAAITGEAVAASKGLRPGMLAKGGTVVAVAALAYDFTTTGHQVVKLEAQGNTTGAESAKTHFIGRNVGGIGGGIAVGFLAGAGYGLAGGSPSGPGALVTSGIGGVVGGVGGAFLGEKWAQQKDIDRVFTQKDRDGNEWSRDPSDPKGTWSRVAETQQVKATTTASPESGAPTYSKVRYVAGDVLANQLNYKSANASYELGLANLSEPQNPYSIPSGKGEARSLDGEGNWTRDPQTHAWSRTVVDQYIEHGMKVTHAETATPQRAAELDQASKLIIAQNAANTPAAIAGRYQVAYNQFVWHQHGEVPAAVKDASTQTETLKASDGHTYTRGANGEWSTPGMIYGTNQAQGNVRDELNEVHRSQQAGLQEYSAMAAEALANPTLPKAMPMRGMVAAAYAGAGIARTEAEIDAATAAVAHTHTREGLDAGKPYSLMLQPDPKTGRPGPNSAIVTMMDDGRDSFLSESRMVPKAITTAEEIKHAERPALQGQGQAPQSEAKPPERAPHASLSKDDSPVAGAASTAVAAGQGDEKASTLGQLPPNDQAIFAKLRGGTPLEISDDHVAHAMLLSKKEGMTDASKIDGVRLAGDTLWVTGTTPGFRASVNTSEPAPSLQETSQQSLAFNKHQEQQLAQEATQRNQDGLGRGGPVV</sequence>
<feature type="region of interest" description="Disordered" evidence="1">
    <location>
        <begin position="746"/>
        <end position="804"/>
    </location>
</feature>
<evidence type="ECO:0000313" key="3">
    <source>
        <dbReference type="Proteomes" id="UP000695802"/>
    </source>
</evidence>
<feature type="compositionally biased region" description="Polar residues" evidence="1">
    <location>
        <begin position="866"/>
        <end position="886"/>
    </location>
</feature>
<evidence type="ECO:0008006" key="4">
    <source>
        <dbReference type="Google" id="ProtNLM"/>
    </source>
</evidence>
<dbReference type="Proteomes" id="UP000695802">
    <property type="component" value="Unassembled WGS sequence"/>
</dbReference>